<reference evidence="1 2" key="1">
    <citation type="journal article" date="2014" name="Int. J. Syst. Evol. Microbiol.">
        <title>Complete genome sequence of Corynebacterium casei LMG S-19264T (=DSM 44701T), isolated from a smear-ripened cheese.</title>
        <authorList>
            <consortium name="US DOE Joint Genome Institute (JGI-PGF)"/>
            <person name="Walter F."/>
            <person name="Albersmeier A."/>
            <person name="Kalinowski J."/>
            <person name="Ruckert C."/>
        </authorList>
    </citation>
    <scope>NUCLEOTIDE SEQUENCE [LARGE SCALE GENOMIC DNA]</scope>
    <source>
        <strain evidence="1 2">CGMCC 1.7029</strain>
    </source>
</reference>
<dbReference type="AlphaFoldDB" id="A0A918DD17"/>
<accession>A0A918DD17</accession>
<name>A0A918DD17_9RHOB</name>
<evidence type="ECO:0000313" key="2">
    <source>
        <dbReference type="Proteomes" id="UP000598196"/>
    </source>
</evidence>
<comment type="caution">
    <text evidence="1">The sequence shown here is derived from an EMBL/GenBank/DDBJ whole genome shotgun (WGS) entry which is preliminary data.</text>
</comment>
<dbReference type="RefSeq" id="WP_146287600.1">
    <property type="nucleotide sequence ID" value="NZ_BMLP01000005.1"/>
</dbReference>
<gene>
    <name evidence="1" type="ORF">GCM10010991_25350</name>
</gene>
<protein>
    <submittedName>
        <fullName evidence="1">Uncharacterized protein</fullName>
    </submittedName>
</protein>
<proteinExistence type="predicted"/>
<organism evidence="1 2">
    <name type="scientific">Gemmobacter aquaticus</name>
    <dbReference type="NCBI Taxonomy" id="490185"/>
    <lineage>
        <taxon>Bacteria</taxon>
        <taxon>Pseudomonadati</taxon>
        <taxon>Pseudomonadota</taxon>
        <taxon>Alphaproteobacteria</taxon>
        <taxon>Rhodobacterales</taxon>
        <taxon>Paracoccaceae</taxon>
        <taxon>Gemmobacter</taxon>
    </lineage>
</organism>
<dbReference type="OrthoDB" id="9930721at2"/>
<dbReference type="Proteomes" id="UP000598196">
    <property type="component" value="Unassembled WGS sequence"/>
</dbReference>
<dbReference type="EMBL" id="BMLP01000005">
    <property type="protein sequence ID" value="GGO34484.1"/>
    <property type="molecule type" value="Genomic_DNA"/>
</dbReference>
<sequence length="69" mass="7480">MTPTDVEAAILAAMTGSVPKAERKLRQATLQEEAAARAQMAEAEIATLMSMGMSRHEAWSEASRIFLKS</sequence>
<evidence type="ECO:0000313" key="1">
    <source>
        <dbReference type="EMBL" id="GGO34484.1"/>
    </source>
</evidence>
<keyword evidence="2" id="KW-1185">Reference proteome</keyword>